<dbReference type="GO" id="GO:0003993">
    <property type="term" value="F:acid phosphatase activity"/>
    <property type="evidence" value="ECO:0007669"/>
    <property type="project" value="InterPro"/>
</dbReference>
<proteinExistence type="predicted"/>
<dbReference type="PANTHER" id="PTHR22953">
    <property type="entry name" value="ACID PHOSPHATASE RELATED"/>
    <property type="match status" value="1"/>
</dbReference>
<dbReference type="OMA" id="RQSEWGA"/>
<reference evidence="4 5" key="1">
    <citation type="submission" date="2014-02" db="EMBL/GenBank/DDBJ databases">
        <title>Single nucleus genome sequencing reveals high similarity among nuclei of an endomycorrhizal fungus.</title>
        <authorList>
            <person name="Lin K."/>
            <person name="Geurts R."/>
            <person name="Zhang Z."/>
            <person name="Limpens E."/>
            <person name="Saunders D.G."/>
            <person name="Mu D."/>
            <person name="Pang E."/>
            <person name="Cao H."/>
            <person name="Cha H."/>
            <person name="Lin T."/>
            <person name="Zhou Q."/>
            <person name="Shang Y."/>
            <person name="Li Y."/>
            <person name="Ivanov S."/>
            <person name="Sharma T."/>
            <person name="Velzen R.V."/>
            <person name="Ruijter N.D."/>
            <person name="Aanen D.K."/>
            <person name="Win J."/>
            <person name="Kamoun S."/>
            <person name="Bisseling T."/>
            <person name="Huang S."/>
        </authorList>
    </citation>
    <scope>NUCLEOTIDE SEQUENCE [LARGE SCALE GENOMIC DNA]</scope>
    <source>
        <strain evidence="5">DAOM197198w</strain>
    </source>
</reference>
<name>A0A015K7D7_RHIIW</name>
<dbReference type="Pfam" id="PF00149">
    <property type="entry name" value="Metallophos"/>
    <property type="match status" value="1"/>
</dbReference>
<evidence type="ECO:0000256" key="1">
    <source>
        <dbReference type="ARBA" id="ARBA00022729"/>
    </source>
</evidence>
<accession>A0A015K7D7</accession>
<dbReference type="PANTHER" id="PTHR22953:SF153">
    <property type="entry name" value="PURPLE ACID PHOSPHATASE"/>
    <property type="match status" value="1"/>
</dbReference>
<keyword evidence="5" id="KW-1185">Reference proteome</keyword>
<evidence type="ECO:0000256" key="2">
    <source>
        <dbReference type="SAM" id="Phobius"/>
    </source>
</evidence>
<dbReference type="SUPFAM" id="SSF56300">
    <property type="entry name" value="Metallo-dependent phosphatases"/>
    <property type="match status" value="1"/>
</dbReference>
<gene>
    <name evidence="4" type="ORF">RirG_226100</name>
</gene>
<keyword evidence="2" id="KW-0812">Transmembrane</keyword>
<keyword evidence="2" id="KW-1133">Transmembrane helix</keyword>
<dbReference type="AlphaFoldDB" id="A0A015K7D7"/>
<dbReference type="EMBL" id="JEMT01028212">
    <property type="protein sequence ID" value="EXX55366.1"/>
    <property type="molecule type" value="Genomic_DNA"/>
</dbReference>
<protein>
    <recommendedName>
        <fullName evidence="3">Calcineurin-like phosphoesterase domain-containing protein</fullName>
    </recommendedName>
</protein>
<evidence type="ECO:0000313" key="4">
    <source>
        <dbReference type="EMBL" id="EXX55366.1"/>
    </source>
</evidence>
<dbReference type="HOGENOM" id="CLU_621331_0_0_1"/>
<feature type="transmembrane region" description="Helical" evidence="2">
    <location>
        <begin position="37"/>
        <end position="60"/>
    </location>
</feature>
<dbReference type="Gene3D" id="3.60.21.10">
    <property type="match status" value="1"/>
</dbReference>
<keyword evidence="2" id="KW-0472">Membrane</keyword>
<dbReference type="STRING" id="1432141.A0A015K7D7"/>
<comment type="caution">
    <text evidence="4">The sequence shown here is derived from an EMBL/GenBank/DDBJ whole genome shotgun (WGS) entry which is preliminary data.</text>
</comment>
<keyword evidence="1" id="KW-0732">Signal</keyword>
<evidence type="ECO:0000259" key="3">
    <source>
        <dbReference type="Pfam" id="PF00149"/>
    </source>
</evidence>
<feature type="domain" description="Calcineurin-like phosphoesterase" evidence="3">
    <location>
        <begin position="187"/>
        <end position="370"/>
    </location>
</feature>
<dbReference type="Proteomes" id="UP000022910">
    <property type="component" value="Unassembled WGS sequence"/>
</dbReference>
<dbReference type="InterPro" id="IPR029052">
    <property type="entry name" value="Metallo-depent_PP-like"/>
</dbReference>
<dbReference type="InterPro" id="IPR039331">
    <property type="entry name" value="PAPs-like"/>
</dbReference>
<organism evidence="4 5">
    <name type="scientific">Rhizophagus irregularis (strain DAOM 197198w)</name>
    <name type="common">Glomus intraradices</name>
    <dbReference type="NCBI Taxonomy" id="1432141"/>
    <lineage>
        <taxon>Eukaryota</taxon>
        <taxon>Fungi</taxon>
        <taxon>Fungi incertae sedis</taxon>
        <taxon>Mucoromycota</taxon>
        <taxon>Glomeromycotina</taxon>
        <taxon>Glomeromycetes</taxon>
        <taxon>Glomerales</taxon>
        <taxon>Glomeraceae</taxon>
        <taxon>Rhizophagus</taxon>
    </lineage>
</organism>
<dbReference type="InterPro" id="IPR004843">
    <property type="entry name" value="Calcineurin-like_PHP"/>
</dbReference>
<evidence type="ECO:0000313" key="5">
    <source>
        <dbReference type="Proteomes" id="UP000022910"/>
    </source>
</evidence>
<dbReference type="OrthoDB" id="45007at2759"/>
<sequence length="441" mass="52143">MENLDYYNAAINERPNIYKRVIHVLTFNTRRLLKRRFFIALVFFLIIFQFLTMFQTYSVIITNIKYKTRNYLYNHGWLPCSLRKEPILYMIDTQKLMAVWETNCILDNVRIQWYEKSIDNEINRSDILEPIEIDNSHYVYKGIIGPITSNGYYEFEIIHSLYTKIISSYFQFFPSIPDDPNSTYPIQIIAFADNQFGLSVFNRLVQSASQKTSPNFIIHAGDGVQEYNNLQQWQTDFYDPLANYKLTKHAPIIYAHGNHDFDPKNLYNYTTDTSWYSLTIANTRWIVLDSNIDDINQDLWLSNELSSPETQNKDFKIVIVHIPPFMEFWDPIAWNEKKEKHWGEFVRTRFAPLFNKYGVDLVISGHQHNYQRGQSNGTVYTIIGGAGGELDFDRVEDWSIYNVVRKTHHYISIEIWSDKIIWKAYNLEGFIIDSFELRKGS</sequence>